<dbReference type="eggNOG" id="KOG1075">
    <property type="taxonomic scope" value="Eukaryota"/>
</dbReference>
<name>A0A0D9WB52_9ORYZ</name>
<organism evidence="1 2">
    <name type="scientific">Leersia perrieri</name>
    <dbReference type="NCBI Taxonomy" id="77586"/>
    <lineage>
        <taxon>Eukaryota</taxon>
        <taxon>Viridiplantae</taxon>
        <taxon>Streptophyta</taxon>
        <taxon>Embryophyta</taxon>
        <taxon>Tracheophyta</taxon>
        <taxon>Spermatophyta</taxon>
        <taxon>Magnoliopsida</taxon>
        <taxon>Liliopsida</taxon>
        <taxon>Poales</taxon>
        <taxon>Poaceae</taxon>
        <taxon>BOP clade</taxon>
        <taxon>Oryzoideae</taxon>
        <taxon>Oryzeae</taxon>
        <taxon>Oryzinae</taxon>
        <taxon>Leersia</taxon>
    </lineage>
</organism>
<accession>A0A0D9WB52</accession>
<keyword evidence="2" id="KW-1185">Reference proteome</keyword>
<evidence type="ECO:0000313" key="1">
    <source>
        <dbReference type="EnsemblPlants" id="LPERR04G25040.1"/>
    </source>
</evidence>
<protein>
    <submittedName>
        <fullName evidence="1">Uncharacterized protein</fullName>
    </submittedName>
</protein>
<evidence type="ECO:0000313" key="2">
    <source>
        <dbReference type="Proteomes" id="UP000032180"/>
    </source>
</evidence>
<dbReference type="HOGENOM" id="CLU_2389393_0_0_1"/>
<proteinExistence type="predicted"/>
<reference evidence="1 2" key="1">
    <citation type="submission" date="2012-08" db="EMBL/GenBank/DDBJ databases">
        <title>Oryza genome evolution.</title>
        <authorList>
            <person name="Wing R.A."/>
        </authorList>
    </citation>
    <scope>NUCLEOTIDE SEQUENCE</scope>
</reference>
<reference evidence="1" key="3">
    <citation type="submission" date="2015-04" db="UniProtKB">
        <authorList>
            <consortium name="EnsemblPlants"/>
        </authorList>
    </citation>
    <scope>IDENTIFICATION</scope>
</reference>
<sequence>MVIHGTPITDLGECLETIHDLGTGWVSDAVRDVAGDLWDWSKNILGDLEKRIKAAKKSLEVCRRRALTSVEVAREQVLRHRLERLEEQWDIYWR</sequence>
<dbReference type="Gramene" id="LPERR04G25040.1">
    <property type="protein sequence ID" value="LPERR04G25040.1"/>
    <property type="gene ID" value="LPERR04G25040"/>
</dbReference>
<dbReference type="EnsemblPlants" id="LPERR04G25040.1">
    <property type="protein sequence ID" value="LPERR04G25040.1"/>
    <property type="gene ID" value="LPERR04G25040"/>
</dbReference>
<reference evidence="2" key="2">
    <citation type="submission" date="2013-12" db="EMBL/GenBank/DDBJ databases">
        <authorList>
            <person name="Yu Y."/>
            <person name="Lee S."/>
            <person name="de Baynast K."/>
            <person name="Wissotski M."/>
            <person name="Liu L."/>
            <person name="Talag J."/>
            <person name="Goicoechea J."/>
            <person name="Angelova A."/>
            <person name="Jetty R."/>
            <person name="Kudrna D."/>
            <person name="Golser W."/>
            <person name="Rivera L."/>
            <person name="Zhang J."/>
            <person name="Wing R."/>
        </authorList>
    </citation>
    <scope>NUCLEOTIDE SEQUENCE</scope>
</reference>
<dbReference type="AlphaFoldDB" id="A0A0D9WB52"/>
<dbReference type="Proteomes" id="UP000032180">
    <property type="component" value="Chromosome 4"/>
</dbReference>
<dbReference type="STRING" id="77586.A0A0D9WB52"/>